<protein>
    <recommendedName>
        <fullName evidence="4">Secreted protein</fullName>
    </recommendedName>
</protein>
<name>A0A2W1BH05_HELAM</name>
<gene>
    <name evidence="2" type="primary">HaOG209429</name>
    <name evidence="2" type="ORF">B5X24_HaOG209429</name>
</gene>
<keyword evidence="1" id="KW-0732">Signal</keyword>
<evidence type="ECO:0000313" key="2">
    <source>
        <dbReference type="EMBL" id="PZC73551.1"/>
    </source>
</evidence>
<dbReference type="PROSITE" id="PS51257">
    <property type="entry name" value="PROKAR_LIPOPROTEIN"/>
    <property type="match status" value="1"/>
</dbReference>
<keyword evidence="3" id="KW-1185">Reference proteome</keyword>
<proteinExistence type="predicted"/>
<evidence type="ECO:0000256" key="1">
    <source>
        <dbReference type="SAM" id="SignalP"/>
    </source>
</evidence>
<evidence type="ECO:0008006" key="4">
    <source>
        <dbReference type="Google" id="ProtNLM"/>
    </source>
</evidence>
<dbReference type="AlphaFoldDB" id="A0A2W1BH05"/>
<organism evidence="2 3">
    <name type="scientific">Helicoverpa armigera</name>
    <name type="common">Cotton bollworm</name>
    <name type="synonym">Heliothis armigera</name>
    <dbReference type="NCBI Taxonomy" id="29058"/>
    <lineage>
        <taxon>Eukaryota</taxon>
        <taxon>Metazoa</taxon>
        <taxon>Ecdysozoa</taxon>
        <taxon>Arthropoda</taxon>
        <taxon>Hexapoda</taxon>
        <taxon>Insecta</taxon>
        <taxon>Pterygota</taxon>
        <taxon>Neoptera</taxon>
        <taxon>Endopterygota</taxon>
        <taxon>Lepidoptera</taxon>
        <taxon>Glossata</taxon>
        <taxon>Ditrysia</taxon>
        <taxon>Noctuoidea</taxon>
        <taxon>Noctuidae</taxon>
        <taxon>Heliothinae</taxon>
        <taxon>Helicoverpa</taxon>
    </lineage>
</organism>
<dbReference type="Proteomes" id="UP000249218">
    <property type="component" value="Unassembled WGS sequence"/>
</dbReference>
<feature type="signal peptide" evidence="1">
    <location>
        <begin position="1"/>
        <end position="18"/>
    </location>
</feature>
<accession>A0A2W1BH05</accession>
<dbReference type="EMBL" id="KZ150099">
    <property type="protein sequence ID" value="PZC73551.1"/>
    <property type="molecule type" value="Genomic_DNA"/>
</dbReference>
<reference evidence="2 3" key="1">
    <citation type="journal article" date="2017" name="BMC Biol.">
        <title>Genomic innovations, transcriptional plasticity and gene loss underlying the evolution and divergence of two highly polyphagous and invasive Helicoverpa pest species.</title>
        <authorList>
            <person name="Pearce S.L."/>
            <person name="Clarke D.F."/>
            <person name="East P.D."/>
            <person name="Elfekih S."/>
            <person name="Gordon K.H."/>
            <person name="Jermiin L.S."/>
            <person name="McGaughran A."/>
            <person name="Oakeshott J.G."/>
            <person name="Papanikolaou A."/>
            <person name="Perera O.P."/>
            <person name="Rane R.V."/>
            <person name="Richards S."/>
            <person name="Tay W.T."/>
            <person name="Walsh T.K."/>
            <person name="Anderson A."/>
            <person name="Anderson C.J."/>
            <person name="Asgari S."/>
            <person name="Board P.G."/>
            <person name="Bretschneider A."/>
            <person name="Campbell P.M."/>
            <person name="Chertemps T."/>
            <person name="Christeller J.T."/>
            <person name="Coppin C.W."/>
            <person name="Downes S.J."/>
            <person name="Duan G."/>
            <person name="Farnsworth C.A."/>
            <person name="Good R.T."/>
            <person name="Han L.B."/>
            <person name="Han Y.C."/>
            <person name="Hatje K."/>
            <person name="Horne I."/>
            <person name="Huang Y.P."/>
            <person name="Hughes D.S."/>
            <person name="Jacquin-Joly E."/>
            <person name="James W."/>
            <person name="Jhangiani S."/>
            <person name="Kollmar M."/>
            <person name="Kuwar S.S."/>
            <person name="Li S."/>
            <person name="Liu N.Y."/>
            <person name="Maibeche M.T."/>
            <person name="Miller J.R."/>
            <person name="Montagne N."/>
            <person name="Perry T."/>
            <person name="Qu J."/>
            <person name="Song S.V."/>
            <person name="Sutton G.G."/>
            <person name="Vogel H."/>
            <person name="Walenz B.P."/>
            <person name="Xu W."/>
            <person name="Zhang H.J."/>
            <person name="Zou Z."/>
            <person name="Batterham P."/>
            <person name="Edwards O.R."/>
            <person name="Feyereisen R."/>
            <person name="Gibbs R.A."/>
            <person name="Heckel D.G."/>
            <person name="McGrath A."/>
            <person name="Robin C."/>
            <person name="Scherer S.E."/>
            <person name="Worley K.C."/>
            <person name="Wu Y.D."/>
        </authorList>
    </citation>
    <scope>NUCLEOTIDE SEQUENCE [LARGE SCALE GENOMIC DNA]</scope>
    <source>
        <strain evidence="2">Harm_GR_Male_#8</strain>
        <tissue evidence="2">Whole organism</tissue>
    </source>
</reference>
<feature type="chain" id="PRO_5016181772" description="Secreted protein" evidence="1">
    <location>
        <begin position="19"/>
        <end position="107"/>
    </location>
</feature>
<sequence length="107" mass="11242">MRSFVICLVTVLLACTYATPPPLWGPFEPFPRPPPFKNPLLPPCLMMSRCVYVISIDSEGATSYSNVEAHSGSVASGGVKGSTFGNGALSAANIRPCGPLKALFHGC</sequence>
<evidence type="ECO:0000313" key="3">
    <source>
        <dbReference type="Proteomes" id="UP000249218"/>
    </source>
</evidence>